<dbReference type="InParanoid" id="A0A136IYL0"/>
<evidence type="ECO:0000313" key="3">
    <source>
        <dbReference type="Proteomes" id="UP000070501"/>
    </source>
</evidence>
<dbReference type="AlphaFoldDB" id="A0A136IYL0"/>
<proteinExistence type="predicted"/>
<name>A0A136IYL0_9PEZI</name>
<dbReference type="Proteomes" id="UP000070501">
    <property type="component" value="Unassembled WGS sequence"/>
</dbReference>
<accession>A0A136IYL0</accession>
<sequence>MAAPAFKATALPTLSAQPLSCFQTPISGLGDGFNATAWKPRVIKTNIDHACDASREPETLNPGKPPSTLRRRRQTPPSPTREPRAHPRLLLGFHKATPRGDRLVARKLRTTALLPPKAERSTELPTDIGLDERRINIGHRCDAVWSCRRRASRAYTRQTDHETDYLTSVALLELASPASDWEPPGYNIP</sequence>
<protein>
    <submittedName>
        <fullName evidence="2">Uncharacterized protein</fullName>
    </submittedName>
</protein>
<feature type="region of interest" description="Disordered" evidence="1">
    <location>
        <begin position="53"/>
        <end position="88"/>
    </location>
</feature>
<organism evidence="2 3">
    <name type="scientific">Microdochium bolleyi</name>
    <dbReference type="NCBI Taxonomy" id="196109"/>
    <lineage>
        <taxon>Eukaryota</taxon>
        <taxon>Fungi</taxon>
        <taxon>Dikarya</taxon>
        <taxon>Ascomycota</taxon>
        <taxon>Pezizomycotina</taxon>
        <taxon>Sordariomycetes</taxon>
        <taxon>Xylariomycetidae</taxon>
        <taxon>Xylariales</taxon>
        <taxon>Microdochiaceae</taxon>
        <taxon>Microdochium</taxon>
    </lineage>
</organism>
<keyword evidence="3" id="KW-1185">Reference proteome</keyword>
<dbReference type="EMBL" id="KQ964254">
    <property type="protein sequence ID" value="KXJ89879.1"/>
    <property type="molecule type" value="Genomic_DNA"/>
</dbReference>
<reference evidence="3" key="1">
    <citation type="submission" date="2016-02" db="EMBL/GenBank/DDBJ databases">
        <title>Draft genome sequence of Microdochium bolleyi, a fungal endophyte of beachgrass.</title>
        <authorList>
            <consortium name="DOE Joint Genome Institute"/>
            <person name="David A.S."/>
            <person name="May G."/>
            <person name="Haridas S."/>
            <person name="Lim J."/>
            <person name="Wang M."/>
            <person name="Labutti K."/>
            <person name="Lipzen A."/>
            <person name="Barry K."/>
            <person name="Grigoriev I.V."/>
        </authorList>
    </citation>
    <scope>NUCLEOTIDE SEQUENCE [LARGE SCALE GENOMIC DNA]</scope>
    <source>
        <strain evidence="3">J235TASD1</strain>
    </source>
</reference>
<evidence type="ECO:0000313" key="2">
    <source>
        <dbReference type="EMBL" id="KXJ89879.1"/>
    </source>
</evidence>
<evidence type="ECO:0000256" key="1">
    <source>
        <dbReference type="SAM" id="MobiDB-lite"/>
    </source>
</evidence>
<gene>
    <name evidence="2" type="ORF">Micbo1qcDRAFT_212427</name>
</gene>